<dbReference type="InterPro" id="IPR013087">
    <property type="entry name" value="Znf_C2H2_type"/>
</dbReference>
<keyword evidence="3 7" id="KW-0863">Zinc-finger</keyword>
<keyword evidence="11" id="KW-1185">Reference proteome</keyword>
<evidence type="ECO:0000256" key="6">
    <source>
        <dbReference type="ARBA" id="ARBA00023163"/>
    </source>
</evidence>
<dbReference type="AlphaFoldDB" id="A0A7N0T0S0"/>
<feature type="region of interest" description="Disordered" evidence="8">
    <location>
        <begin position="1"/>
        <end position="46"/>
    </location>
</feature>
<feature type="compositionally biased region" description="Basic and acidic residues" evidence="8">
    <location>
        <begin position="15"/>
        <end position="46"/>
    </location>
</feature>
<sequence length="270" mass="28866">MEGRNASRGSPSNVSEDHKRDGEDSSDRRGNNQERSSSDSSRHGGERRLNVDEIVITMITLVAIATSGNVVVHDQSWMTAAIVQSESFIPPPPPPAPAPAPAPTRVINNNANNDAIPPPEEGCSSGQSPPNKKRKRAEHQEVHECGICGKVFSTGQALGGHMRAHYPGHLSRTRHANSNVAIASSAASVAAPSSYSGATINNNNNNNINSEVDAEVNDESTVVEHNAANESDRAASHPRLDIDLNVKPAEMSEEPEEENLEEEGHHSYGD</sequence>
<organism evidence="10 11">
    <name type="scientific">Kalanchoe fedtschenkoi</name>
    <name type="common">Lavender scallops</name>
    <name type="synonym">South American air plant</name>
    <dbReference type="NCBI Taxonomy" id="63787"/>
    <lineage>
        <taxon>Eukaryota</taxon>
        <taxon>Viridiplantae</taxon>
        <taxon>Streptophyta</taxon>
        <taxon>Embryophyta</taxon>
        <taxon>Tracheophyta</taxon>
        <taxon>Spermatophyta</taxon>
        <taxon>Magnoliopsida</taxon>
        <taxon>eudicotyledons</taxon>
        <taxon>Gunneridae</taxon>
        <taxon>Pentapetalae</taxon>
        <taxon>Saxifragales</taxon>
        <taxon>Crassulaceae</taxon>
        <taxon>Kalanchoe</taxon>
    </lineage>
</organism>
<keyword evidence="2" id="KW-0677">Repeat</keyword>
<keyword evidence="5" id="KW-0805">Transcription regulation</keyword>
<keyword evidence="1" id="KW-0479">Metal-binding</keyword>
<keyword evidence="4" id="KW-0862">Zinc</keyword>
<feature type="region of interest" description="Disordered" evidence="8">
    <location>
        <begin position="247"/>
        <end position="270"/>
    </location>
</feature>
<name>A0A7N0T0S0_KALFE</name>
<dbReference type="GO" id="GO:0005634">
    <property type="term" value="C:nucleus"/>
    <property type="evidence" value="ECO:0007669"/>
    <property type="project" value="TreeGrafter"/>
</dbReference>
<feature type="domain" description="C2H2-type" evidence="9">
    <location>
        <begin position="143"/>
        <end position="165"/>
    </location>
</feature>
<feature type="region of interest" description="Disordered" evidence="8">
    <location>
        <begin position="89"/>
        <end position="138"/>
    </location>
</feature>
<evidence type="ECO:0000256" key="4">
    <source>
        <dbReference type="ARBA" id="ARBA00022833"/>
    </source>
</evidence>
<dbReference type="InterPro" id="IPR044653">
    <property type="entry name" value="AZF1/2/3-like"/>
</dbReference>
<evidence type="ECO:0000256" key="8">
    <source>
        <dbReference type="SAM" id="MobiDB-lite"/>
    </source>
</evidence>
<evidence type="ECO:0000313" key="10">
    <source>
        <dbReference type="EnsemblPlants" id="Kaladp0016s0311.1.v1.1.CDS.1"/>
    </source>
</evidence>
<dbReference type="SUPFAM" id="SSF57667">
    <property type="entry name" value="beta-beta-alpha zinc fingers"/>
    <property type="match status" value="1"/>
</dbReference>
<evidence type="ECO:0000256" key="2">
    <source>
        <dbReference type="ARBA" id="ARBA00022737"/>
    </source>
</evidence>
<dbReference type="PANTHER" id="PTHR45988:SF18">
    <property type="entry name" value="C2H2-TYPE ZINC FINGER FAMILY PROTEIN"/>
    <property type="match status" value="1"/>
</dbReference>
<dbReference type="GO" id="GO:0003700">
    <property type="term" value="F:DNA-binding transcription factor activity"/>
    <property type="evidence" value="ECO:0007669"/>
    <property type="project" value="InterPro"/>
</dbReference>
<dbReference type="Gene3D" id="3.30.160.60">
    <property type="entry name" value="Classic Zinc Finger"/>
    <property type="match status" value="1"/>
</dbReference>
<dbReference type="PROSITE" id="PS50157">
    <property type="entry name" value="ZINC_FINGER_C2H2_2"/>
    <property type="match status" value="1"/>
</dbReference>
<dbReference type="PROSITE" id="PS00028">
    <property type="entry name" value="ZINC_FINGER_C2H2_1"/>
    <property type="match status" value="1"/>
</dbReference>
<evidence type="ECO:0000313" key="11">
    <source>
        <dbReference type="Proteomes" id="UP000594263"/>
    </source>
</evidence>
<dbReference type="GO" id="GO:0008270">
    <property type="term" value="F:zinc ion binding"/>
    <property type="evidence" value="ECO:0007669"/>
    <property type="project" value="UniProtKB-KW"/>
</dbReference>
<proteinExistence type="predicted"/>
<reference evidence="10" key="1">
    <citation type="submission" date="2021-01" db="UniProtKB">
        <authorList>
            <consortium name="EnsemblPlants"/>
        </authorList>
    </citation>
    <scope>IDENTIFICATION</scope>
</reference>
<dbReference type="Gramene" id="Kaladp0016s0311.1.v1.1">
    <property type="protein sequence ID" value="Kaladp0016s0311.1.v1.1.CDS.1"/>
    <property type="gene ID" value="Kaladp0016s0311.v1.1"/>
</dbReference>
<evidence type="ECO:0000256" key="7">
    <source>
        <dbReference type="PROSITE-ProRule" id="PRU00042"/>
    </source>
</evidence>
<dbReference type="GO" id="GO:0000976">
    <property type="term" value="F:transcription cis-regulatory region binding"/>
    <property type="evidence" value="ECO:0007669"/>
    <property type="project" value="TreeGrafter"/>
</dbReference>
<evidence type="ECO:0000256" key="3">
    <source>
        <dbReference type="ARBA" id="ARBA00022771"/>
    </source>
</evidence>
<dbReference type="Pfam" id="PF13912">
    <property type="entry name" value="zf-C2H2_6"/>
    <property type="match status" value="1"/>
</dbReference>
<evidence type="ECO:0000256" key="1">
    <source>
        <dbReference type="ARBA" id="ARBA00022723"/>
    </source>
</evidence>
<evidence type="ECO:0000259" key="9">
    <source>
        <dbReference type="PROSITE" id="PS50157"/>
    </source>
</evidence>
<dbReference type="PANTHER" id="PTHR45988">
    <property type="entry name" value="C2H2 TYPE ZINC FINGER TRANSCRIPTION FACTOR FAMILY-RELATED"/>
    <property type="match status" value="1"/>
</dbReference>
<dbReference type="EnsemblPlants" id="Kaladp0016s0311.1.v1.1">
    <property type="protein sequence ID" value="Kaladp0016s0311.1.v1.1.CDS.1"/>
    <property type="gene ID" value="Kaladp0016s0311.v1.1"/>
</dbReference>
<dbReference type="InterPro" id="IPR036236">
    <property type="entry name" value="Znf_C2H2_sf"/>
</dbReference>
<dbReference type="Proteomes" id="UP000594263">
    <property type="component" value="Unplaced"/>
</dbReference>
<keyword evidence="6" id="KW-0804">Transcription</keyword>
<protein>
    <recommendedName>
        <fullName evidence="9">C2H2-type domain-containing protein</fullName>
    </recommendedName>
</protein>
<feature type="compositionally biased region" description="Pro residues" evidence="8">
    <location>
        <begin position="89"/>
        <end position="102"/>
    </location>
</feature>
<feature type="compositionally biased region" description="Acidic residues" evidence="8">
    <location>
        <begin position="251"/>
        <end position="261"/>
    </location>
</feature>
<evidence type="ECO:0000256" key="5">
    <source>
        <dbReference type="ARBA" id="ARBA00023015"/>
    </source>
</evidence>
<accession>A0A7N0T0S0</accession>